<dbReference type="InterPro" id="IPR017574">
    <property type="entry name" value="CRISPR-assoc_prot_Cas7/Csc2"/>
</dbReference>
<reference evidence="1 2" key="1">
    <citation type="submission" date="2014-01" db="EMBL/GenBank/DDBJ databases">
        <title>Plasmidome dynamics in the species complex Clostridium novyi sensu lato converts strains of independent lineages into distinctly different pathogens.</title>
        <authorList>
            <person name="Skarin H."/>
            <person name="Segerman B."/>
        </authorList>
    </citation>
    <scope>NUCLEOTIDE SEQUENCE [LARGE SCALE GENOMIC DNA]</scope>
    <source>
        <strain evidence="1 2">DC5</strain>
    </source>
</reference>
<dbReference type="Proteomes" id="UP000030014">
    <property type="component" value="Unassembled WGS sequence"/>
</dbReference>
<proteinExistence type="predicted"/>
<protein>
    <recommendedName>
        <fullName evidence="3">CRISPR-associated protein Csc2</fullName>
    </recommendedName>
</protein>
<evidence type="ECO:0008006" key="3">
    <source>
        <dbReference type="Google" id="ProtNLM"/>
    </source>
</evidence>
<accession>A0A0A0I082</accession>
<dbReference type="NCBIfam" id="TIGR03157">
    <property type="entry name" value="cas_Csc2"/>
    <property type="match status" value="1"/>
</dbReference>
<dbReference type="AlphaFoldDB" id="A0A0A0I082"/>
<dbReference type="Pfam" id="PF18320">
    <property type="entry name" value="Csc2"/>
    <property type="match status" value="1"/>
</dbReference>
<gene>
    <name evidence="1" type="ORF">Z955_16080</name>
</gene>
<sequence>MNRENLIKGKENNFVEKYTHFPQGKFVTVVVQREAQSECIFRTEGSGEGLNKERVSLGLNNIDKDFRAVISKRKQVAVERRTGREYLRLNNLLFETKTKEKILCALNKNAPCGKCLDCMLNGYAVGDGGAQKSRVIYDNAYSILPFKMITGIKTFNALYDNGTMRDENGKASSSINESEYVKPGTIFMDMITFKDVTFTEFIYGLSNILRSKRYGAMSSRIGKMKNNIIKIAFSDCELFSNLELTQSIYDKLSEKSQVEFPLNNGYVQGYANEAFNKLKEEVYGNITELSEDDLQELLNYIKDIFSEDGEEKASELFKEQSIQYGE</sequence>
<evidence type="ECO:0000313" key="2">
    <source>
        <dbReference type="Proteomes" id="UP000030014"/>
    </source>
</evidence>
<dbReference type="RefSeq" id="WP_039260278.1">
    <property type="nucleotide sequence ID" value="NZ_JDRY01000174.1"/>
</dbReference>
<organism evidence="1 2">
    <name type="scientific">Clostridium botulinum C/D str. DC5</name>
    <dbReference type="NCBI Taxonomy" id="1443128"/>
    <lineage>
        <taxon>Bacteria</taxon>
        <taxon>Bacillati</taxon>
        <taxon>Bacillota</taxon>
        <taxon>Clostridia</taxon>
        <taxon>Eubacteriales</taxon>
        <taxon>Clostridiaceae</taxon>
        <taxon>Clostridium</taxon>
    </lineage>
</organism>
<dbReference type="EMBL" id="JDRY01000174">
    <property type="protein sequence ID" value="KGM93045.1"/>
    <property type="molecule type" value="Genomic_DNA"/>
</dbReference>
<comment type="caution">
    <text evidence="1">The sequence shown here is derived from an EMBL/GenBank/DDBJ whole genome shotgun (WGS) entry which is preliminary data.</text>
</comment>
<name>A0A0A0I082_CLOBO</name>
<evidence type="ECO:0000313" key="1">
    <source>
        <dbReference type="EMBL" id="KGM93045.1"/>
    </source>
</evidence>